<evidence type="ECO:0000256" key="1">
    <source>
        <dbReference type="ARBA" id="ARBA00008791"/>
    </source>
</evidence>
<comment type="similarity">
    <text evidence="1">Belongs to the universal stress protein A family.</text>
</comment>
<accession>A0ABX1G0N0</accession>
<reference evidence="3 4" key="1">
    <citation type="submission" date="2020-04" db="EMBL/GenBank/DDBJ databases">
        <title>Paeniglutamicibacter sp. ANT13_2, a novel actinomycete isolated from sediment in Antarctica.</title>
        <authorList>
            <person name="Sakdapetsiri C."/>
            <person name="Pinyakong O."/>
        </authorList>
    </citation>
    <scope>NUCLEOTIDE SEQUENCE [LARGE SCALE GENOMIC DNA]</scope>
    <source>
        <strain evidence="3 4">ANT13_2</strain>
    </source>
</reference>
<dbReference type="InterPro" id="IPR006016">
    <property type="entry name" value="UspA"/>
</dbReference>
<evidence type="ECO:0000259" key="2">
    <source>
        <dbReference type="Pfam" id="PF00582"/>
    </source>
</evidence>
<evidence type="ECO:0000313" key="3">
    <source>
        <dbReference type="EMBL" id="NKG19509.1"/>
    </source>
</evidence>
<dbReference type="EMBL" id="JAAWVT010000001">
    <property type="protein sequence ID" value="NKG19509.1"/>
    <property type="molecule type" value="Genomic_DNA"/>
</dbReference>
<keyword evidence="4" id="KW-1185">Reference proteome</keyword>
<gene>
    <name evidence="3" type="ORF">HED64_02155</name>
</gene>
<feature type="domain" description="UspA" evidence="2">
    <location>
        <begin position="2"/>
        <end position="136"/>
    </location>
</feature>
<protein>
    <submittedName>
        <fullName evidence="3">Universal stress protein</fullName>
    </submittedName>
</protein>
<dbReference type="PANTHER" id="PTHR46268:SF6">
    <property type="entry name" value="UNIVERSAL STRESS PROTEIN UP12"/>
    <property type="match status" value="1"/>
</dbReference>
<dbReference type="InterPro" id="IPR014729">
    <property type="entry name" value="Rossmann-like_a/b/a_fold"/>
</dbReference>
<comment type="caution">
    <text evidence="3">The sequence shown here is derived from an EMBL/GenBank/DDBJ whole genome shotgun (WGS) entry which is preliminary data.</text>
</comment>
<dbReference type="Pfam" id="PF00582">
    <property type="entry name" value="Usp"/>
    <property type="match status" value="2"/>
</dbReference>
<sequence>MRLLVGYTADDRGAEAIALASALGGEGAHLDVAIVLPQSTPFSASYPGGDHGYRSILAEKIDGWAQTALGLVPAGISARVIARSVASPAQGLILLAQETGARAIVLGGRARHVAGFFVPGSVASSLLHASPVPVAMGNPGAVAALARAGGKLGRVTAFVGTRAGARGVIQAAASAAARRPHLTLRVVSLVAQDELGEGKTDLPTAISAAEARVRDVLTEHRIEAEISIASGNSIDDAIAELEWNDGDIAFVGSSRLARKKRLFLGSTGQRILRTLPVPLVVVPKNHTSEPTQS</sequence>
<dbReference type="SUPFAM" id="SSF52402">
    <property type="entry name" value="Adenine nucleotide alpha hydrolases-like"/>
    <property type="match status" value="2"/>
</dbReference>
<dbReference type="RefSeq" id="WP_168150447.1">
    <property type="nucleotide sequence ID" value="NZ_JAAWVT010000001.1"/>
</dbReference>
<dbReference type="PANTHER" id="PTHR46268">
    <property type="entry name" value="STRESS RESPONSE PROTEIN NHAX"/>
    <property type="match status" value="1"/>
</dbReference>
<dbReference type="Proteomes" id="UP000746595">
    <property type="component" value="Unassembled WGS sequence"/>
</dbReference>
<organism evidence="3 4">
    <name type="scientific">Paeniglutamicibacter terrestris</name>
    <dbReference type="NCBI Taxonomy" id="2723403"/>
    <lineage>
        <taxon>Bacteria</taxon>
        <taxon>Bacillati</taxon>
        <taxon>Actinomycetota</taxon>
        <taxon>Actinomycetes</taxon>
        <taxon>Micrococcales</taxon>
        <taxon>Micrococcaceae</taxon>
        <taxon>Paeniglutamicibacter</taxon>
    </lineage>
</organism>
<dbReference type="Gene3D" id="3.40.50.620">
    <property type="entry name" value="HUPs"/>
    <property type="match status" value="2"/>
</dbReference>
<proteinExistence type="inferred from homology"/>
<feature type="domain" description="UspA" evidence="2">
    <location>
        <begin position="167"/>
        <end position="283"/>
    </location>
</feature>
<evidence type="ECO:0000313" key="4">
    <source>
        <dbReference type="Proteomes" id="UP000746595"/>
    </source>
</evidence>
<name>A0ABX1G0N0_9MICC</name>
<dbReference type="CDD" id="cd00293">
    <property type="entry name" value="USP-like"/>
    <property type="match status" value="1"/>
</dbReference>